<sequence>MKMNFGKFCLFAASGGFRFRAENLYNKCVLKQAIIAYTSI</sequence>
<gene>
    <name evidence="1" type="ORF">DCCM_0427</name>
</gene>
<dbReference type="Proteomes" id="UP000239549">
    <property type="component" value="Unassembled WGS sequence"/>
</dbReference>
<dbReference type="AlphaFoldDB" id="A0A2L2XDD1"/>
<evidence type="ECO:0000313" key="1">
    <source>
        <dbReference type="EMBL" id="GBF32236.1"/>
    </source>
</evidence>
<proteinExistence type="predicted"/>
<protein>
    <submittedName>
        <fullName evidence="1">Uncharacterized protein</fullName>
    </submittedName>
</protein>
<name>A0A2L2XDD1_9FIRM</name>
<organism evidence="1 2">
    <name type="scientific">Desulfocucumis palustris</name>
    <dbReference type="NCBI Taxonomy" id="1898651"/>
    <lineage>
        <taxon>Bacteria</taxon>
        <taxon>Bacillati</taxon>
        <taxon>Bacillota</taxon>
        <taxon>Clostridia</taxon>
        <taxon>Eubacteriales</taxon>
        <taxon>Desulfocucumaceae</taxon>
        <taxon>Desulfocucumis</taxon>
    </lineage>
</organism>
<evidence type="ECO:0000313" key="2">
    <source>
        <dbReference type="Proteomes" id="UP000239549"/>
    </source>
</evidence>
<accession>A0A2L2XDD1</accession>
<keyword evidence="2" id="KW-1185">Reference proteome</keyword>
<dbReference type="EMBL" id="BFAV01000019">
    <property type="protein sequence ID" value="GBF32236.1"/>
    <property type="molecule type" value="Genomic_DNA"/>
</dbReference>
<comment type="caution">
    <text evidence="1">The sequence shown here is derived from an EMBL/GenBank/DDBJ whole genome shotgun (WGS) entry which is preliminary data.</text>
</comment>
<reference evidence="2" key="1">
    <citation type="submission" date="2018-02" db="EMBL/GenBank/DDBJ databases">
        <title>Genome sequence of Desulfocucumis palustris strain NAW-5.</title>
        <authorList>
            <person name="Watanabe M."/>
            <person name="Kojima H."/>
            <person name="Fukui M."/>
        </authorList>
    </citation>
    <scope>NUCLEOTIDE SEQUENCE [LARGE SCALE GENOMIC DNA]</scope>
    <source>
        <strain evidence="2">NAW-5</strain>
    </source>
</reference>